<organism evidence="2 3">
    <name type="scientific">Secundilactobacillus similis DSM 23365 = JCM 2765</name>
    <dbReference type="NCBI Taxonomy" id="1423804"/>
    <lineage>
        <taxon>Bacteria</taxon>
        <taxon>Bacillati</taxon>
        <taxon>Bacillota</taxon>
        <taxon>Bacilli</taxon>
        <taxon>Lactobacillales</taxon>
        <taxon>Lactobacillaceae</taxon>
        <taxon>Secundilactobacillus</taxon>
    </lineage>
</organism>
<keyword evidence="1" id="KW-0472">Membrane</keyword>
<evidence type="ECO:0008006" key="4">
    <source>
        <dbReference type="Google" id="ProtNLM"/>
    </source>
</evidence>
<accession>A0A0R2FEZ0</accession>
<dbReference type="PATRIC" id="fig|1423804.4.peg.737"/>
<sequence length="523" mass="59102">MITRKWQRWWAMIGVVFGLGWGLLSQSTRTEAATKPVLLVVDSQNAATTAPAQLDALQRLLTSMALPVETVRLTAYRAHQLTPRRYSGVITMINWPQSRLGNATFERDRQKFNGPDLHIGTNLTAWEAKRLGAKRVALHHQQFNLREGEQQQLLPYQVAMTGLTRLATTSQTQGWLVTQTAQERHYPFGLVNHQRGYLPYFEPQGLALIMVAKTIRTLFHTGQPQPPLLTITGVTPYSDMNALLRVIRLLYHEGIPFAISTTSVDVNTKLPAFERFSAVLRAAEKRNGIIFLRTPIETGIQRLRGRTLQRVLRTEVTALSQHNVFPVGLSSPGRWNQTLRTQTAGLSLASTNLLLPTPTAAKLTDHNQRARTYAHSFFGVPLNQLSAVTHAEAIQFQMPTALTVPLPQRATDRQALRRQLRRLQLTWFNPALGALTTRIKAGTADVQYQAGTYQLNGRVVADLDVGPGWWRQRQPKRQVRWIDRYFQAQSHVLLVLFMVIGAVLLVFGVLGYRVYRRMFIKSD</sequence>
<reference evidence="2 3" key="1">
    <citation type="journal article" date="2015" name="Genome Announc.">
        <title>Expanding the biotechnology potential of lactobacilli through comparative genomics of 213 strains and associated genera.</title>
        <authorList>
            <person name="Sun Z."/>
            <person name="Harris H.M."/>
            <person name="McCann A."/>
            <person name="Guo C."/>
            <person name="Argimon S."/>
            <person name="Zhang W."/>
            <person name="Yang X."/>
            <person name="Jeffery I.B."/>
            <person name="Cooney J.C."/>
            <person name="Kagawa T.F."/>
            <person name="Liu W."/>
            <person name="Song Y."/>
            <person name="Salvetti E."/>
            <person name="Wrobel A."/>
            <person name="Rasinkangas P."/>
            <person name="Parkhill J."/>
            <person name="Rea M.C."/>
            <person name="O'Sullivan O."/>
            <person name="Ritari J."/>
            <person name="Douillard F.P."/>
            <person name="Paul Ross R."/>
            <person name="Yang R."/>
            <person name="Briner A.E."/>
            <person name="Felis G.E."/>
            <person name="de Vos W.M."/>
            <person name="Barrangou R."/>
            <person name="Klaenhammer T.R."/>
            <person name="Caufield P.W."/>
            <person name="Cui Y."/>
            <person name="Zhang H."/>
            <person name="O'Toole P.W."/>
        </authorList>
    </citation>
    <scope>NUCLEOTIDE SEQUENCE [LARGE SCALE GENOMIC DNA]</scope>
    <source>
        <strain evidence="2 3">DSM 23365</strain>
    </source>
</reference>
<comment type="caution">
    <text evidence="2">The sequence shown here is derived from an EMBL/GenBank/DDBJ whole genome shotgun (WGS) entry which is preliminary data.</text>
</comment>
<proteinExistence type="predicted"/>
<evidence type="ECO:0000313" key="2">
    <source>
        <dbReference type="EMBL" id="KRN27048.1"/>
    </source>
</evidence>
<dbReference type="EMBL" id="AYZM01000001">
    <property type="protein sequence ID" value="KRN27048.1"/>
    <property type="molecule type" value="Genomic_DNA"/>
</dbReference>
<keyword evidence="1" id="KW-0812">Transmembrane</keyword>
<protein>
    <recommendedName>
        <fullName evidence="4">DUF2334 domain-containing protein</fullName>
    </recommendedName>
</protein>
<evidence type="ECO:0000313" key="3">
    <source>
        <dbReference type="Proteomes" id="UP000051442"/>
    </source>
</evidence>
<keyword evidence="1" id="KW-1133">Transmembrane helix</keyword>
<dbReference type="OrthoDB" id="2173243at2"/>
<keyword evidence="3" id="KW-1185">Reference proteome</keyword>
<dbReference type="RefSeq" id="WP_156405685.1">
    <property type="nucleotide sequence ID" value="NZ_AYZM01000001.1"/>
</dbReference>
<gene>
    <name evidence="2" type="ORF">FD14_GL000687</name>
</gene>
<feature type="transmembrane region" description="Helical" evidence="1">
    <location>
        <begin position="492"/>
        <end position="515"/>
    </location>
</feature>
<name>A0A0R2FEZ0_9LACO</name>
<evidence type="ECO:0000256" key="1">
    <source>
        <dbReference type="SAM" id="Phobius"/>
    </source>
</evidence>
<dbReference type="AlphaFoldDB" id="A0A0R2FEZ0"/>
<dbReference type="Proteomes" id="UP000051442">
    <property type="component" value="Unassembled WGS sequence"/>
</dbReference>
<dbReference type="STRING" id="1423804.FD14_GL000687"/>